<dbReference type="Pfam" id="PF04564">
    <property type="entry name" value="U-box"/>
    <property type="match status" value="1"/>
</dbReference>
<dbReference type="Gene3D" id="3.30.40.10">
    <property type="entry name" value="Zinc/RING finger domain, C3HC4 (zinc finger)"/>
    <property type="match status" value="1"/>
</dbReference>
<protein>
    <recommendedName>
        <fullName evidence="1">U-box domain-containing protein</fullName>
    </recommendedName>
</protein>
<proteinExistence type="predicted"/>
<reference evidence="2" key="1">
    <citation type="journal article" date="2020" name="Nature">
        <title>Giant virus diversity and host interactions through global metagenomics.</title>
        <authorList>
            <person name="Schulz F."/>
            <person name="Roux S."/>
            <person name="Paez-Espino D."/>
            <person name="Jungbluth S."/>
            <person name="Walsh D.A."/>
            <person name="Denef V.J."/>
            <person name="McMahon K.D."/>
            <person name="Konstantinidis K.T."/>
            <person name="Eloe-Fadrosh E.A."/>
            <person name="Kyrpides N.C."/>
            <person name="Woyke T."/>
        </authorList>
    </citation>
    <scope>NUCLEOTIDE SEQUENCE</scope>
    <source>
        <strain evidence="2">GVMAG-M-3300023179-27</strain>
    </source>
</reference>
<sequence length="654" mass="77852">MKIYIIIIINNKNKIIRCCDKIIGSLFIIEFMCDLLKHKKFHSFLNLTEDNSKKHVKILDDIYIRHNTSMFDSKEVFENFESVLLAKLSSSHYYDKLRTCSREYSSNPDRILTQLFEKYKNIICPTYCPKLFNNIINKKDTYLLSITKLKDFISDKNISSSIVKSLYNDHSINTLINIVNSLEPVDFNKNITRIQDILKEDEIIMKNADVLYQIIKMINLENDSKEVISDILSHRYKSNYYKLLIFSISKLQNLLLYYMTIYINNKKEIDTNIGIGFAEIIKLNIYKFDRIYSKFSNNIVILNTFELLYLFCRLLIETFEITPFDMIGIWDIFTHCISRNNMNISQKQDIIGYISKLIKNNNVISKFNIYVPYNFISQLFDYINIISFEDFIYIPALYFDLLKDISYILAEIRLEIKEQIYYNDGRLLDIITLIIAVGKKIQEIIEYMEEYSEKDMMISALETLEFITDFYLHIVENNVSLLTGDIVLFINNINESLLKILRKKKMSDNVMQFMLETLLLINYCLLKNNIFDPRNFSEESIKFIITYFLRKKLHMERLKKIGEYIIKIKFNDDDVPSEFMDPIFSVEIKDPLMLPKRDEIYDKSFMLFNIRQNKNNPITREPLTIQDVIEYNEQPDIKEKLNEFMKLKNRKNNN</sequence>
<dbReference type="GO" id="GO:0016567">
    <property type="term" value="P:protein ubiquitination"/>
    <property type="evidence" value="ECO:0007669"/>
    <property type="project" value="InterPro"/>
</dbReference>
<dbReference type="GO" id="GO:0004842">
    <property type="term" value="F:ubiquitin-protein transferase activity"/>
    <property type="evidence" value="ECO:0007669"/>
    <property type="project" value="InterPro"/>
</dbReference>
<accession>A0A6C0E946</accession>
<dbReference type="SUPFAM" id="SSF57850">
    <property type="entry name" value="RING/U-box"/>
    <property type="match status" value="1"/>
</dbReference>
<evidence type="ECO:0000313" key="2">
    <source>
        <dbReference type="EMBL" id="QHT25656.1"/>
    </source>
</evidence>
<organism evidence="2">
    <name type="scientific">viral metagenome</name>
    <dbReference type="NCBI Taxonomy" id="1070528"/>
    <lineage>
        <taxon>unclassified sequences</taxon>
        <taxon>metagenomes</taxon>
        <taxon>organismal metagenomes</taxon>
    </lineage>
</organism>
<name>A0A6C0E946_9ZZZZ</name>
<dbReference type="EMBL" id="MN739773">
    <property type="protein sequence ID" value="QHT25656.1"/>
    <property type="molecule type" value="Genomic_DNA"/>
</dbReference>
<feature type="domain" description="U-box" evidence="1">
    <location>
        <begin position="578"/>
        <end position="644"/>
    </location>
</feature>
<dbReference type="AlphaFoldDB" id="A0A6C0E946"/>
<dbReference type="InterPro" id="IPR013083">
    <property type="entry name" value="Znf_RING/FYVE/PHD"/>
</dbReference>
<evidence type="ECO:0000259" key="1">
    <source>
        <dbReference type="SMART" id="SM00504"/>
    </source>
</evidence>
<dbReference type="SMART" id="SM00504">
    <property type="entry name" value="Ubox"/>
    <property type="match status" value="1"/>
</dbReference>
<dbReference type="InterPro" id="IPR003613">
    <property type="entry name" value="Ubox_domain"/>
</dbReference>